<sequence length="48" mass="5439">MKPTQSHECLLRAPFSMDAALRAAQRHACRAADCRRRGRGFPNNARRS</sequence>
<evidence type="ECO:0000313" key="2">
    <source>
        <dbReference type="Proteomes" id="UP001272137"/>
    </source>
</evidence>
<evidence type="ECO:0000313" key="1">
    <source>
        <dbReference type="EMBL" id="MDW9251472.1"/>
    </source>
</evidence>
<accession>A0AAW9CMU8</accession>
<protein>
    <submittedName>
        <fullName evidence="1">Uncharacterized protein</fullName>
    </submittedName>
</protein>
<dbReference type="Proteomes" id="UP001272137">
    <property type="component" value="Unassembled WGS sequence"/>
</dbReference>
<proteinExistence type="predicted"/>
<organism evidence="1 2">
    <name type="scientific">Burkholderia thailandensis</name>
    <dbReference type="NCBI Taxonomy" id="57975"/>
    <lineage>
        <taxon>Bacteria</taxon>
        <taxon>Pseudomonadati</taxon>
        <taxon>Pseudomonadota</taxon>
        <taxon>Betaproteobacteria</taxon>
        <taxon>Burkholderiales</taxon>
        <taxon>Burkholderiaceae</taxon>
        <taxon>Burkholderia</taxon>
        <taxon>pseudomallei group</taxon>
    </lineage>
</organism>
<reference evidence="1" key="1">
    <citation type="submission" date="2018-08" db="EMBL/GenBank/DDBJ databases">
        <title>Identification of Burkholderia cepacia strains that express a Burkholderia pseudomallei-like capsular polysaccharide.</title>
        <authorList>
            <person name="Burtnick M.N."/>
            <person name="Vongsouvath M."/>
            <person name="Newton P."/>
            <person name="Wuthiekanun V."/>
            <person name="Limmathurotsakul D."/>
            <person name="Brett P.J."/>
            <person name="Chantratita N."/>
            <person name="Dance D.A."/>
        </authorList>
    </citation>
    <scope>NUCLEOTIDE SEQUENCE</scope>
    <source>
        <strain evidence="1">SBXCC001</strain>
    </source>
</reference>
<dbReference type="AlphaFoldDB" id="A0AAW9CMU8"/>
<comment type="caution">
    <text evidence="1">The sequence shown here is derived from an EMBL/GenBank/DDBJ whole genome shotgun (WGS) entry which is preliminary data.</text>
</comment>
<dbReference type="EMBL" id="QXCT01000001">
    <property type="protein sequence ID" value="MDW9251472.1"/>
    <property type="molecule type" value="Genomic_DNA"/>
</dbReference>
<name>A0AAW9CMU8_BURTH</name>
<gene>
    <name evidence="1" type="ORF">C7S16_7214</name>
</gene>